<dbReference type="PROSITE" id="PS50172">
    <property type="entry name" value="BRCT"/>
    <property type="match status" value="1"/>
</dbReference>
<keyword evidence="4" id="KW-1185">Reference proteome</keyword>
<protein>
    <recommendedName>
        <fullName evidence="2">BRCT domain-containing protein</fullName>
    </recommendedName>
</protein>
<evidence type="ECO:0000313" key="4">
    <source>
        <dbReference type="Proteomes" id="UP000092583"/>
    </source>
</evidence>
<evidence type="ECO:0000259" key="2">
    <source>
        <dbReference type="PROSITE" id="PS50172"/>
    </source>
</evidence>
<dbReference type="InterPro" id="IPR001357">
    <property type="entry name" value="BRCT_dom"/>
</dbReference>
<dbReference type="EMBL" id="KI669459">
    <property type="protein sequence ID" value="OCF61475.1"/>
    <property type="molecule type" value="Genomic_DNA"/>
</dbReference>
<organism evidence="3 4">
    <name type="scientific">Kwoniella mangroviensis CBS 10435</name>
    <dbReference type="NCBI Taxonomy" id="1331196"/>
    <lineage>
        <taxon>Eukaryota</taxon>
        <taxon>Fungi</taxon>
        <taxon>Dikarya</taxon>
        <taxon>Basidiomycota</taxon>
        <taxon>Agaricomycotina</taxon>
        <taxon>Tremellomycetes</taxon>
        <taxon>Tremellales</taxon>
        <taxon>Cryptococcaceae</taxon>
        <taxon>Kwoniella</taxon>
    </lineage>
</organism>
<reference evidence="3 4" key="1">
    <citation type="submission" date="2013-07" db="EMBL/GenBank/DDBJ databases">
        <title>The Genome Sequence of Kwoniella mangroviensis CBS10435.</title>
        <authorList>
            <consortium name="The Broad Institute Genome Sequencing Platform"/>
            <person name="Cuomo C."/>
            <person name="Litvintseva A."/>
            <person name="Chen Y."/>
            <person name="Heitman J."/>
            <person name="Sun S."/>
            <person name="Springer D."/>
            <person name="Dromer F."/>
            <person name="Young S.K."/>
            <person name="Zeng Q."/>
            <person name="Gargeya S."/>
            <person name="Fitzgerald M."/>
            <person name="Abouelleil A."/>
            <person name="Alvarado L."/>
            <person name="Berlin A.M."/>
            <person name="Chapman S.B."/>
            <person name="Dewar J."/>
            <person name="Goldberg J."/>
            <person name="Griggs A."/>
            <person name="Gujja S."/>
            <person name="Hansen M."/>
            <person name="Howarth C."/>
            <person name="Imamovic A."/>
            <person name="Larimer J."/>
            <person name="McCowan C."/>
            <person name="Murphy C."/>
            <person name="Pearson M."/>
            <person name="Priest M."/>
            <person name="Roberts A."/>
            <person name="Saif S."/>
            <person name="Shea T."/>
            <person name="Sykes S."/>
            <person name="Wortman J."/>
            <person name="Nusbaum C."/>
            <person name="Birren B."/>
        </authorList>
    </citation>
    <scope>NUCLEOTIDE SEQUENCE [LARGE SCALE GENOMIC DNA]</scope>
    <source>
        <strain evidence="3 4">CBS 10435</strain>
    </source>
</reference>
<evidence type="ECO:0000313" key="3">
    <source>
        <dbReference type="EMBL" id="OCF61475.1"/>
    </source>
</evidence>
<dbReference type="Proteomes" id="UP000092583">
    <property type="component" value="Unassembled WGS sequence"/>
</dbReference>
<name>A0A1B9J112_9TREE</name>
<feature type="domain" description="BRCT" evidence="2">
    <location>
        <begin position="31"/>
        <end position="109"/>
    </location>
</feature>
<proteinExistence type="predicted"/>
<gene>
    <name evidence="3" type="ORF">L486_01123</name>
</gene>
<feature type="region of interest" description="Disordered" evidence="1">
    <location>
        <begin position="133"/>
        <end position="170"/>
    </location>
</feature>
<sequence>MTLIQNSPPRGVFFGTRRPLVFYICGGGEGIRYVIESNGGVITDSMPAAQIVIFNRDITPEILWPISVEERKVFEVVQRLGGVQPVLSSLWIYRSCRKNKLLERSEYTIQIGVYQIIPPSTIAVSTTPIPTVSAGSRPTTSATTALSIPSTPGQHQPLVLSPPPEASHTLPAPPVQTELGVVPIVYPPALPQPITRERQTNNSISSTLIGARSSQQIVAPQTIRPLSGAASHEITTEQAHSILADELYRFAHKRKQVTENDLKVFLKDLESKRKERYWQRFYPRHHERIDTILTEKGLNPKGWHNYPTKAVKDKVSKSGMKGWAWVVEPVDPIVEPRSQP</sequence>
<reference evidence="4" key="2">
    <citation type="submission" date="2013-12" db="EMBL/GenBank/DDBJ databases">
        <title>Evolution of pathogenesis and genome organization in the Tremellales.</title>
        <authorList>
            <person name="Cuomo C."/>
            <person name="Litvintseva A."/>
            <person name="Heitman J."/>
            <person name="Chen Y."/>
            <person name="Sun S."/>
            <person name="Springer D."/>
            <person name="Dromer F."/>
            <person name="Young S."/>
            <person name="Zeng Q."/>
            <person name="Chapman S."/>
            <person name="Gujja S."/>
            <person name="Saif S."/>
            <person name="Birren B."/>
        </authorList>
    </citation>
    <scope>NUCLEOTIDE SEQUENCE [LARGE SCALE GENOMIC DNA]</scope>
    <source>
        <strain evidence="4">CBS 10435</strain>
    </source>
</reference>
<dbReference type="SUPFAM" id="SSF52113">
    <property type="entry name" value="BRCT domain"/>
    <property type="match status" value="1"/>
</dbReference>
<dbReference type="AlphaFoldDB" id="A0A1B9J112"/>
<accession>A0A1B9J112</accession>
<evidence type="ECO:0000256" key="1">
    <source>
        <dbReference type="SAM" id="MobiDB-lite"/>
    </source>
</evidence>
<dbReference type="OrthoDB" id="10511129at2759"/>
<dbReference type="InterPro" id="IPR036420">
    <property type="entry name" value="BRCT_dom_sf"/>
</dbReference>
<feature type="compositionally biased region" description="Polar residues" evidence="1">
    <location>
        <begin position="133"/>
        <end position="154"/>
    </location>
</feature>